<dbReference type="InterPro" id="IPR039900">
    <property type="entry name" value="Pat1-like"/>
</dbReference>
<feature type="compositionally biased region" description="Polar residues" evidence="1">
    <location>
        <begin position="139"/>
        <end position="151"/>
    </location>
</feature>
<dbReference type="GO" id="GO:0000290">
    <property type="term" value="P:deadenylation-dependent decapping of nuclear-transcribed mRNA"/>
    <property type="evidence" value="ECO:0007669"/>
    <property type="project" value="InterPro"/>
</dbReference>
<protein>
    <submittedName>
        <fullName evidence="2">Uncharacterized protein</fullName>
    </submittedName>
</protein>
<feature type="region of interest" description="Disordered" evidence="1">
    <location>
        <begin position="95"/>
        <end position="118"/>
    </location>
</feature>
<feature type="compositionally biased region" description="Basic and acidic residues" evidence="1">
    <location>
        <begin position="317"/>
        <end position="326"/>
    </location>
</feature>
<feature type="compositionally biased region" description="Low complexity" evidence="1">
    <location>
        <begin position="106"/>
        <end position="117"/>
    </location>
</feature>
<dbReference type="PANTHER" id="PTHR21551:SF30">
    <property type="entry name" value="TOPOISOMERASE II-ASSOCIATED PROTEIN PAT1-RELATED"/>
    <property type="match status" value="1"/>
</dbReference>
<feature type="compositionally biased region" description="Polar residues" evidence="1">
    <location>
        <begin position="336"/>
        <end position="347"/>
    </location>
</feature>
<dbReference type="EMBL" id="JAUHHV010000008">
    <property type="protein sequence ID" value="KAK1416370.1"/>
    <property type="molecule type" value="Genomic_DNA"/>
</dbReference>
<feature type="region of interest" description="Disordered" evidence="1">
    <location>
        <begin position="139"/>
        <end position="159"/>
    </location>
</feature>
<gene>
    <name evidence="2" type="ORF">QVD17_32161</name>
</gene>
<name>A0AAD8NHQ8_TARER</name>
<feature type="compositionally biased region" description="Low complexity" evidence="1">
    <location>
        <begin position="203"/>
        <end position="214"/>
    </location>
</feature>
<dbReference type="GO" id="GO:0003723">
    <property type="term" value="F:RNA binding"/>
    <property type="evidence" value="ECO:0007669"/>
    <property type="project" value="TreeGrafter"/>
</dbReference>
<feature type="compositionally biased region" description="Polar residues" evidence="1">
    <location>
        <begin position="413"/>
        <end position="423"/>
    </location>
</feature>
<feature type="region of interest" description="Disordered" evidence="1">
    <location>
        <begin position="402"/>
        <end position="471"/>
    </location>
</feature>
<dbReference type="GO" id="GO:0000932">
    <property type="term" value="C:P-body"/>
    <property type="evidence" value="ECO:0007669"/>
    <property type="project" value="TreeGrafter"/>
</dbReference>
<accession>A0AAD8NHQ8</accession>
<feature type="region of interest" description="Disordered" evidence="1">
    <location>
        <begin position="489"/>
        <end position="509"/>
    </location>
</feature>
<dbReference type="GO" id="GO:0033962">
    <property type="term" value="P:P-body assembly"/>
    <property type="evidence" value="ECO:0007669"/>
    <property type="project" value="TreeGrafter"/>
</dbReference>
<dbReference type="AlphaFoldDB" id="A0AAD8NHQ8"/>
<evidence type="ECO:0000256" key="1">
    <source>
        <dbReference type="SAM" id="MobiDB-lite"/>
    </source>
</evidence>
<reference evidence="2" key="1">
    <citation type="journal article" date="2023" name="bioRxiv">
        <title>Improved chromosome-level genome assembly for marigold (Tagetes erecta).</title>
        <authorList>
            <person name="Jiang F."/>
            <person name="Yuan L."/>
            <person name="Wang S."/>
            <person name="Wang H."/>
            <person name="Xu D."/>
            <person name="Wang A."/>
            <person name="Fan W."/>
        </authorList>
    </citation>
    <scope>NUCLEOTIDE SEQUENCE</scope>
    <source>
        <strain evidence="2">WSJ</strain>
        <tissue evidence="2">Leaf</tissue>
    </source>
</reference>
<sequence length="509" mass="57367">MERSDSKELISNINTVSISDDELFDASQYAFFGRNAIDKVDFGCLEEDEYNPSTGIADDEYHLFDREEEPGVGSLSDLDDLSTIFSKLNRSVSGPRHPGVIGDRGSGSVSRESSSASDWVQDRDLPEWLDQHISDTESCQVSRRWSSQSHLSDPKPLYRASSYPHEKNQFFTEPLLAPSSSLPTFSPGSHNNLPLPRQHSHLSRPSSISSPQIPFTESNLSSLGGLPLSSRYSGNRTQLVHPRLTQYTQAQNQWAMQTLHMDPAGLLNNTFQQNLLQNGLLSPHFMTPQSLRFSPFALQPYLYDTLPTHPLHINKYRSPDTRDQRSKQKGKHGSRISRQGSDNSSQKSDNKCRVQFRSKYMTSEEIESILNVQHAATHSNDPYISDYYHQARLAKNSSKNRFHPAHLKDSSQRARNSSDSQPHINVDSHGRVSFSLIRRPQPLLEVDPPSGPGDNRSELKRSEKPLEKEPMLAARILIEDSLCVLLEVDDDTDSTEYPNGSRTTINQRP</sequence>
<feature type="region of interest" description="Disordered" evidence="1">
    <location>
        <begin position="313"/>
        <end position="352"/>
    </location>
</feature>
<keyword evidence="3" id="KW-1185">Reference proteome</keyword>
<feature type="compositionally biased region" description="Polar residues" evidence="1">
    <location>
        <begin position="181"/>
        <end position="192"/>
    </location>
</feature>
<evidence type="ECO:0000313" key="2">
    <source>
        <dbReference type="EMBL" id="KAK1416370.1"/>
    </source>
</evidence>
<feature type="compositionally biased region" description="Polar residues" evidence="1">
    <location>
        <begin position="495"/>
        <end position="509"/>
    </location>
</feature>
<evidence type="ECO:0000313" key="3">
    <source>
        <dbReference type="Proteomes" id="UP001229421"/>
    </source>
</evidence>
<dbReference type="Proteomes" id="UP001229421">
    <property type="component" value="Unassembled WGS sequence"/>
</dbReference>
<proteinExistence type="predicted"/>
<dbReference type="PANTHER" id="PTHR21551">
    <property type="entry name" value="TOPOISOMERASE II-ASSOCIATED PROTEIN PAT1"/>
    <property type="match status" value="1"/>
</dbReference>
<comment type="caution">
    <text evidence="2">The sequence shown here is derived from an EMBL/GenBank/DDBJ whole genome shotgun (WGS) entry which is preliminary data.</text>
</comment>
<feature type="compositionally biased region" description="Basic and acidic residues" evidence="1">
    <location>
        <begin position="455"/>
        <end position="470"/>
    </location>
</feature>
<feature type="region of interest" description="Disordered" evidence="1">
    <location>
        <begin position="181"/>
        <end position="214"/>
    </location>
</feature>
<organism evidence="2 3">
    <name type="scientific">Tagetes erecta</name>
    <name type="common">African marigold</name>
    <dbReference type="NCBI Taxonomy" id="13708"/>
    <lineage>
        <taxon>Eukaryota</taxon>
        <taxon>Viridiplantae</taxon>
        <taxon>Streptophyta</taxon>
        <taxon>Embryophyta</taxon>
        <taxon>Tracheophyta</taxon>
        <taxon>Spermatophyta</taxon>
        <taxon>Magnoliopsida</taxon>
        <taxon>eudicotyledons</taxon>
        <taxon>Gunneridae</taxon>
        <taxon>Pentapetalae</taxon>
        <taxon>asterids</taxon>
        <taxon>campanulids</taxon>
        <taxon>Asterales</taxon>
        <taxon>Asteraceae</taxon>
        <taxon>Asteroideae</taxon>
        <taxon>Heliantheae alliance</taxon>
        <taxon>Tageteae</taxon>
        <taxon>Tagetes</taxon>
    </lineage>
</organism>